<dbReference type="Proteomes" id="UP000240206">
    <property type="component" value="Unassembled WGS sequence"/>
</dbReference>
<evidence type="ECO:0000313" key="1">
    <source>
        <dbReference type="EMBL" id="PSI02771.1"/>
    </source>
</evidence>
<dbReference type="AlphaFoldDB" id="A0A2P7EHR8"/>
<dbReference type="RefSeq" id="WP_106498782.1">
    <property type="nucleotide sequence ID" value="NZ_PXVC01000002.1"/>
</dbReference>
<gene>
    <name evidence="1" type="ORF">C7K08_00960</name>
</gene>
<dbReference type="EMBL" id="PXVC01000002">
    <property type="protein sequence ID" value="PSI02771.1"/>
    <property type="molecule type" value="Genomic_DNA"/>
</dbReference>
<organism evidence="1 2">
    <name type="scientific">Synechococcus lacustris str. Tous</name>
    <dbReference type="NCBI Taxonomy" id="1910958"/>
    <lineage>
        <taxon>Bacteria</taxon>
        <taxon>Bacillati</taxon>
        <taxon>Cyanobacteriota</taxon>
        <taxon>Cyanophyceae</taxon>
        <taxon>Synechococcales</taxon>
        <taxon>Synechococcaceae</taxon>
        <taxon>Synechococcus</taxon>
    </lineage>
</organism>
<comment type="caution">
    <text evidence="1">The sequence shown here is derived from an EMBL/GenBank/DDBJ whole genome shotgun (WGS) entry which is preliminary data.</text>
</comment>
<protein>
    <submittedName>
        <fullName evidence="1">Uncharacterized protein</fullName>
    </submittedName>
</protein>
<proteinExistence type="predicted"/>
<accession>A0A2P7EHR8</accession>
<reference evidence="2" key="1">
    <citation type="submission" date="2018-03" db="EMBL/GenBank/DDBJ databases">
        <title>Ecological and genomic features of two cosmopolitan and abundant freshwater picocyanobacteria.</title>
        <authorList>
            <person name="Cabello-Yeves P.J."/>
            <person name="Picazo A."/>
            <person name="Camacho A."/>
            <person name="Callieri C."/>
            <person name="Rosselli R."/>
            <person name="Roda-Garcia J."/>
            <person name="Coutinho F.H."/>
            <person name="Rodriguez-Valera F."/>
        </authorList>
    </citation>
    <scope>NUCLEOTIDE SEQUENCE [LARGE SCALE GENOMIC DNA]</scope>
    <source>
        <strain evidence="2">Tous</strain>
    </source>
</reference>
<keyword evidence="2" id="KW-1185">Reference proteome</keyword>
<evidence type="ECO:0000313" key="2">
    <source>
        <dbReference type="Proteomes" id="UP000240206"/>
    </source>
</evidence>
<name>A0A2P7EHR8_9SYNE</name>
<sequence length="63" mass="7019">MENTLGLSLGQKFEMERISRAIDSEADPTVLRGIAKQLLNAWQTQKAATSWVIKQQISSDSNI</sequence>